<keyword evidence="6" id="KW-0004">4Fe-4S</keyword>
<organism evidence="16 17">
    <name type="scientific">Rhodoferax koreensis</name>
    <dbReference type="NCBI Taxonomy" id="1842727"/>
    <lineage>
        <taxon>Bacteria</taxon>
        <taxon>Pseudomonadati</taxon>
        <taxon>Pseudomonadota</taxon>
        <taxon>Betaproteobacteria</taxon>
        <taxon>Burkholderiales</taxon>
        <taxon>Comamonadaceae</taxon>
        <taxon>Rhodoferax</taxon>
    </lineage>
</organism>
<sequence>MSDDILPAVLPGVAEDRAAGSVADRVVHWQASHGRHSLPWQNTVDPYRVWLSEIMLQQTQVSAVLEYFPRFLNRFPDVASLAAAQQDEVLVLWAGLGYYSRARNLHKCAQQVVALHGGQFPGTAAELQTLPGIGRSTAAAIASFCYGERAAILDGNVKRVLTRVLGFDADLSVASNERALWDRATALLPLDDLAVAMPRYTQGLMDLGATICLARNPSCLLCPLREVCVGHRSGDPTRFPVKTKKLKRSTESWWLLWARDAQGRVWLERRPDAGVWAGLFCLPVFASREAIGLAQEGGVEDLPAFLHVLTHKDLFLHPVRVAWPDGVAPGANGQWVEAARWADFGLPTPVRKLLEAT</sequence>
<dbReference type="InterPro" id="IPR023170">
    <property type="entry name" value="HhH_base_excis_C"/>
</dbReference>
<dbReference type="Pfam" id="PF00730">
    <property type="entry name" value="HhH-GPD"/>
    <property type="match status" value="1"/>
</dbReference>
<evidence type="ECO:0000313" key="17">
    <source>
        <dbReference type="Proteomes" id="UP000186609"/>
    </source>
</evidence>
<keyword evidence="11" id="KW-0411">Iron-sulfur</keyword>
<gene>
    <name evidence="16" type="ORF">RD110_20815</name>
</gene>
<dbReference type="AlphaFoldDB" id="A0A1P8K033"/>
<dbReference type="InterPro" id="IPR044298">
    <property type="entry name" value="MIG/MutY"/>
</dbReference>
<dbReference type="EC" id="3.2.2.31" evidence="4 14"/>
<dbReference type="OrthoDB" id="9802365at2"/>
<dbReference type="InterPro" id="IPR011257">
    <property type="entry name" value="DNA_glycosylase"/>
</dbReference>
<feature type="domain" description="HhH-GPD" evidence="15">
    <location>
        <begin position="55"/>
        <end position="210"/>
    </location>
</feature>
<evidence type="ECO:0000256" key="1">
    <source>
        <dbReference type="ARBA" id="ARBA00000843"/>
    </source>
</evidence>
<evidence type="ECO:0000256" key="14">
    <source>
        <dbReference type="RuleBase" id="RU365096"/>
    </source>
</evidence>
<comment type="catalytic activity">
    <reaction evidence="1 14">
        <text>Hydrolyzes free adenine bases from 7,8-dihydro-8-oxoguanine:adenine mismatched double-stranded DNA, leaving an apurinic site.</text>
        <dbReference type="EC" id="3.2.2.31"/>
    </reaction>
</comment>
<dbReference type="GO" id="GO:0000701">
    <property type="term" value="F:purine-specific mismatch base pair DNA N-glycosylase activity"/>
    <property type="evidence" value="ECO:0007669"/>
    <property type="project" value="UniProtKB-EC"/>
</dbReference>
<accession>A0A1P8K033</accession>
<evidence type="ECO:0000313" key="16">
    <source>
        <dbReference type="EMBL" id="APW39357.1"/>
    </source>
</evidence>
<dbReference type="InterPro" id="IPR003265">
    <property type="entry name" value="HhH-GPD_domain"/>
</dbReference>
<proteinExistence type="inferred from homology"/>
<dbReference type="Proteomes" id="UP000186609">
    <property type="component" value="Chromosome"/>
</dbReference>
<dbReference type="NCBIfam" id="TIGR01084">
    <property type="entry name" value="mutY"/>
    <property type="match status" value="1"/>
</dbReference>
<evidence type="ECO:0000256" key="3">
    <source>
        <dbReference type="ARBA" id="ARBA00008343"/>
    </source>
</evidence>
<dbReference type="SUPFAM" id="SSF55811">
    <property type="entry name" value="Nudix"/>
    <property type="match status" value="1"/>
</dbReference>
<comment type="function">
    <text evidence="2">Adenine glycosylase active on G-A mispairs. MutY also corrects error-prone DNA synthesis past GO lesions which are due to the oxidatively damaged form of guanine: 7,8-dihydro-8-oxoguanine (8-oxo-dGTP).</text>
</comment>
<dbReference type="SUPFAM" id="SSF48150">
    <property type="entry name" value="DNA-glycosylase"/>
    <property type="match status" value="1"/>
</dbReference>
<keyword evidence="13 14" id="KW-0326">Glycosidase</keyword>
<dbReference type="Gene3D" id="3.90.79.10">
    <property type="entry name" value="Nucleoside Triphosphate Pyrophosphohydrolase"/>
    <property type="match status" value="1"/>
</dbReference>
<evidence type="ECO:0000256" key="6">
    <source>
        <dbReference type="ARBA" id="ARBA00022485"/>
    </source>
</evidence>
<protein>
    <recommendedName>
        <fullName evidence="5 14">Adenine DNA glycosylase</fullName>
        <ecNumber evidence="4 14">3.2.2.31</ecNumber>
    </recommendedName>
</protein>
<evidence type="ECO:0000256" key="2">
    <source>
        <dbReference type="ARBA" id="ARBA00002933"/>
    </source>
</evidence>
<dbReference type="STRING" id="1842727.RD110_20815"/>
<evidence type="ECO:0000259" key="15">
    <source>
        <dbReference type="SMART" id="SM00478"/>
    </source>
</evidence>
<comment type="cofactor">
    <cofactor evidence="14">
        <name>[4Fe-4S] cluster</name>
        <dbReference type="ChEBI" id="CHEBI:49883"/>
    </cofactor>
    <text evidence="14">Binds 1 [4Fe-4S] cluster.</text>
</comment>
<dbReference type="GO" id="GO:0035485">
    <property type="term" value="F:adenine/guanine mispair binding"/>
    <property type="evidence" value="ECO:0007669"/>
    <property type="project" value="TreeGrafter"/>
</dbReference>
<dbReference type="FunFam" id="1.10.340.30:FF:000002">
    <property type="entry name" value="Adenine DNA glycosylase"/>
    <property type="match status" value="1"/>
</dbReference>
<dbReference type="GO" id="GO:0006298">
    <property type="term" value="P:mismatch repair"/>
    <property type="evidence" value="ECO:0007669"/>
    <property type="project" value="TreeGrafter"/>
</dbReference>
<dbReference type="GO" id="GO:0006284">
    <property type="term" value="P:base-excision repair"/>
    <property type="evidence" value="ECO:0007669"/>
    <property type="project" value="UniProtKB-UniRule"/>
</dbReference>
<dbReference type="PANTHER" id="PTHR42944">
    <property type="entry name" value="ADENINE DNA GLYCOSYLASE"/>
    <property type="match status" value="1"/>
</dbReference>
<dbReference type="GO" id="GO:0034039">
    <property type="term" value="F:8-oxo-7,8-dihydroguanine DNA N-glycosylase activity"/>
    <property type="evidence" value="ECO:0007669"/>
    <property type="project" value="TreeGrafter"/>
</dbReference>
<dbReference type="EMBL" id="CP019236">
    <property type="protein sequence ID" value="APW39357.1"/>
    <property type="molecule type" value="Genomic_DNA"/>
</dbReference>
<evidence type="ECO:0000256" key="12">
    <source>
        <dbReference type="ARBA" id="ARBA00023204"/>
    </source>
</evidence>
<evidence type="ECO:0000256" key="7">
    <source>
        <dbReference type="ARBA" id="ARBA00022723"/>
    </source>
</evidence>
<keyword evidence="9" id="KW-0378">Hydrolase</keyword>
<comment type="similarity">
    <text evidence="3 14">Belongs to the Nth/MutY family.</text>
</comment>
<dbReference type="Gene3D" id="1.10.340.30">
    <property type="entry name" value="Hypothetical protein, domain 2"/>
    <property type="match status" value="1"/>
</dbReference>
<keyword evidence="10 14" id="KW-0408">Iron</keyword>
<evidence type="ECO:0000256" key="9">
    <source>
        <dbReference type="ARBA" id="ARBA00022801"/>
    </source>
</evidence>
<evidence type="ECO:0000256" key="10">
    <source>
        <dbReference type="ARBA" id="ARBA00023004"/>
    </source>
</evidence>
<dbReference type="CDD" id="cd00056">
    <property type="entry name" value="ENDO3c"/>
    <property type="match status" value="1"/>
</dbReference>
<evidence type="ECO:0000256" key="13">
    <source>
        <dbReference type="ARBA" id="ARBA00023295"/>
    </source>
</evidence>
<dbReference type="SMART" id="SM00478">
    <property type="entry name" value="ENDO3c"/>
    <property type="match status" value="1"/>
</dbReference>
<dbReference type="GO" id="GO:0032357">
    <property type="term" value="F:oxidized purine DNA binding"/>
    <property type="evidence" value="ECO:0007669"/>
    <property type="project" value="TreeGrafter"/>
</dbReference>
<dbReference type="RefSeq" id="WP_076201678.1">
    <property type="nucleotide sequence ID" value="NZ_CP019236.1"/>
</dbReference>
<dbReference type="InterPro" id="IPR005760">
    <property type="entry name" value="A/G_AdeGlyc_MutY"/>
</dbReference>
<reference evidence="16 17" key="1">
    <citation type="submission" date="2017-01" db="EMBL/GenBank/DDBJ databases">
        <authorList>
            <person name="Mah S.A."/>
            <person name="Swanson W.J."/>
            <person name="Moy G.W."/>
            <person name="Vacquier V.D."/>
        </authorList>
    </citation>
    <scope>NUCLEOTIDE SEQUENCE [LARGE SCALE GENOMIC DNA]</scope>
    <source>
        <strain evidence="16 17">DCY110</strain>
    </source>
</reference>
<keyword evidence="8 14" id="KW-0227">DNA damage</keyword>
<dbReference type="Gene3D" id="1.10.1670.10">
    <property type="entry name" value="Helix-hairpin-Helix base-excision DNA repair enzymes (C-terminal)"/>
    <property type="match status" value="1"/>
</dbReference>
<dbReference type="InterPro" id="IPR015797">
    <property type="entry name" value="NUDIX_hydrolase-like_dom_sf"/>
</dbReference>
<evidence type="ECO:0000256" key="11">
    <source>
        <dbReference type="ARBA" id="ARBA00023014"/>
    </source>
</evidence>
<dbReference type="Pfam" id="PF14815">
    <property type="entry name" value="NUDIX_4"/>
    <property type="match status" value="1"/>
</dbReference>
<keyword evidence="7" id="KW-0479">Metal-binding</keyword>
<keyword evidence="17" id="KW-1185">Reference proteome</keyword>
<dbReference type="InterPro" id="IPR029119">
    <property type="entry name" value="MutY_C"/>
</dbReference>
<evidence type="ECO:0000256" key="4">
    <source>
        <dbReference type="ARBA" id="ARBA00012045"/>
    </source>
</evidence>
<dbReference type="InterPro" id="IPR000445">
    <property type="entry name" value="HhH_motif"/>
</dbReference>
<evidence type="ECO:0000256" key="8">
    <source>
        <dbReference type="ARBA" id="ARBA00022763"/>
    </source>
</evidence>
<dbReference type="GO" id="GO:0051539">
    <property type="term" value="F:4 iron, 4 sulfur cluster binding"/>
    <property type="evidence" value="ECO:0007669"/>
    <property type="project" value="UniProtKB-UniRule"/>
</dbReference>
<dbReference type="KEGG" id="rhy:RD110_20815"/>
<dbReference type="Pfam" id="PF00633">
    <property type="entry name" value="HHH"/>
    <property type="match status" value="1"/>
</dbReference>
<keyword evidence="12" id="KW-0234">DNA repair</keyword>
<name>A0A1P8K033_9BURK</name>
<evidence type="ECO:0000256" key="5">
    <source>
        <dbReference type="ARBA" id="ARBA00022023"/>
    </source>
</evidence>
<dbReference type="CDD" id="cd03431">
    <property type="entry name" value="NUDIX_DNA_Glycosylase_C-MutY"/>
    <property type="match status" value="1"/>
</dbReference>
<dbReference type="PANTHER" id="PTHR42944:SF1">
    <property type="entry name" value="ADENINE DNA GLYCOSYLASE"/>
    <property type="match status" value="1"/>
</dbReference>
<dbReference type="GO" id="GO:0046872">
    <property type="term" value="F:metal ion binding"/>
    <property type="evidence" value="ECO:0007669"/>
    <property type="project" value="UniProtKB-UniRule"/>
</dbReference>